<keyword evidence="2" id="KW-1185">Reference proteome</keyword>
<reference evidence="1 2" key="1">
    <citation type="journal article" date="2014" name="Int. J. Syst. Evol. Microbiol.">
        <title>Nitrososphaera viennensis gen. nov., sp. nov., an aerobic and mesophilic, ammonia-oxidizing archaeon from soil and a member of the archaeal phylum Thaumarchaeota.</title>
        <authorList>
            <person name="Stieglmeier M."/>
            <person name="Klingl A."/>
            <person name="Alves R.J."/>
            <person name="Rittmann S.K."/>
            <person name="Melcher M."/>
            <person name="Leisch N."/>
            <person name="Schleper C."/>
        </authorList>
    </citation>
    <scope>NUCLEOTIDE SEQUENCE [LARGE SCALE GENOMIC DNA]</scope>
    <source>
        <strain evidence="1">EN76</strain>
    </source>
</reference>
<proteinExistence type="predicted"/>
<dbReference type="HOGENOM" id="CLU_3379970_0_0_2"/>
<dbReference type="AlphaFoldDB" id="A0A060HUJ6"/>
<evidence type="ECO:0000313" key="1">
    <source>
        <dbReference type="EMBL" id="AIC16772.1"/>
    </source>
</evidence>
<organism evidence="1 2">
    <name type="scientific">Nitrososphaera viennensis EN76</name>
    <dbReference type="NCBI Taxonomy" id="926571"/>
    <lineage>
        <taxon>Archaea</taxon>
        <taxon>Nitrososphaerota</taxon>
        <taxon>Nitrososphaeria</taxon>
        <taxon>Nitrososphaerales</taxon>
        <taxon>Nitrososphaeraceae</taxon>
        <taxon>Nitrososphaera</taxon>
    </lineage>
</organism>
<sequence length="33" mass="3851">MYEKIKRVAILPAGNFIFMVSFDLQPDHETIIL</sequence>
<evidence type="ECO:0000313" key="2">
    <source>
        <dbReference type="Proteomes" id="UP000027093"/>
    </source>
</evidence>
<name>A0A060HUJ6_9ARCH</name>
<accession>A0A060HUJ6</accession>
<dbReference type="Proteomes" id="UP000027093">
    <property type="component" value="Chromosome"/>
</dbReference>
<protein>
    <submittedName>
        <fullName evidence="1">Uncharacterized protein</fullName>
    </submittedName>
</protein>
<dbReference type="KEGG" id="nvn:NVIE_025040"/>
<dbReference type="EMBL" id="CP007536">
    <property type="protein sequence ID" value="AIC16772.1"/>
    <property type="molecule type" value="Genomic_DNA"/>
</dbReference>
<gene>
    <name evidence="1" type="ORF">NVIE_025040</name>
</gene>